<dbReference type="EMBL" id="BMFV01000006">
    <property type="protein sequence ID" value="GGH78219.1"/>
    <property type="molecule type" value="Genomic_DNA"/>
</dbReference>
<evidence type="ECO:0000259" key="1">
    <source>
        <dbReference type="Pfam" id="PF09350"/>
    </source>
</evidence>
<dbReference type="PANTHER" id="PTHR39158:SF1">
    <property type="entry name" value="DNAJ HOMOLOG SUBFAMILY C MEMBER 28"/>
    <property type="match status" value="1"/>
</dbReference>
<dbReference type="Pfam" id="PF09350">
    <property type="entry name" value="DJC28_CD"/>
    <property type="match status" value="1"/>
</dbReference>
<dbReference type="InterPro" id="IPR052573">
    <property type="entry name" value="DnaJ_C_subfamily_28"/>
</dbReference>
<name>A0A8J3EL69_9BACL</name>
<reference evidence="2" key="1">
    <citation type="journal article" date="2014" name="Int. J. Syst. Evol. Microbiol.">
        <title>Complete genome sequence of Corynebacterium casei LMG S-19264T (=DSM 44701T), isolated from a smear-ripened cheese.</title>
        <authorList>
            <consortium name="US DOE Joint Genome Institute (JGI-PGF)"/>
            <person name="Walter F."/>
            <person name="Albersmeier A."/>
            <person name="Kalinowski J."/>
            <person name="Ruckert C."/>
        </authorList>
    </citation>
    <scope>NUCLEOTIDE SEQUENCE</scope>
    <source>
        <strain evidence="2">CGMCC 1.12777</strain>
    </source>
</reference>
<dbReference type="PANTHER" id="PTHR39158">
    <property type="entry name" value="OS08G0560600 PROTEIN"/>
    <property type="match status" value="1"/>
</dbReference>
<comment type="caution">
    <text evidence="2">The sequence shown here is derived from an EMBL/GenBank/DDBJ whole genome shotgun (WGS) entry which is preliminary data.</text>
</comment>
<protein>
    <submittedName>
        <fullName evidence="2">DUF1992 domain-containing protein</fullName>
    </submittedName>
</protein>
<organism evidence="2 3">
    <name type="scientific">Pullulanibacillus pueri</name>
    <dbReference type="NCBI Taxonomy" id="1437324"/>
    <lineage>
        <taxon>Bacteria</taxon>
        <taxon>Bacillati</taxon>
        <taxon>Bacillota</taxon>
        <taxon>Bacilli</taxon>
        <taxon>Bacillales</taxon>
        <taxon>Sporolactobacillaceae</taxon>
        <taxon>Pullulanibacillus</taxon>
    </lineage>
</organism>
<dbReference type="RefSeq" id="WP_188496424.1">
    <property type="nucleotide sequence ID" value="NZ_BMFV01000006.1"/>
</dbReference>
<dbReference type="Proteomes" id="UP000656813">
    <property type="component" value="Unassembled WGS sequence"/>
</dbReference>
<feature type="domain" description="DnaJ homologue subfamily C member 28 conserved" evidence="1">
    <location>
        <begin position="7"/>
        <end position="73"/>
    </location>
</feature>
<proteinExistence type="predicted"/>
<gene>
    <name evidence="2" type="ORF">GCM10007096_11310</name>
</gene>
<sequence length="124" mass="14494">MDAISIIAEDKIKRAIKEGEFKHLPGKGKPLEFEDLSALPEDLRIGYKLLKNAGIITDEKQLNKEILNLRDLISACDNEEDKAVYERKLNEKTVRLQKLIDEKQLEHTATYRKYEHKINQKLYK</sequence>
<accession>A0A8J3EL69</accession>
<reference evidence="2" key="2">
    <citation type="submission" date="2020-09" db="EMBL/GenBank/DDBJ databases">
        <authorList>
            <person name="Sun Q."/>
            <person name="Zhou Y."/>
        </authorList>
    </citation>
    <scope>NUCLEOTIDE SEQUENCE</scope>
    <source>
        <strain evidence="2">CGMCC 1.12777</strain>
    </source>
</reference>
<evidence type="ECO:0000313" key="3">
    <source>
        <dbReference type="Proteomes" id="UP000656813"/>
    </source>
</evidence>
<evidence type="ECO:0000313" key="2">
    <source>
        <dbReference type="EMBL" id="GGH78219.1"/>
    </source>
</evidence>
<dbReference type="AlphaFoldDB" id="A0A8J3EL69"/>
<dbReference type="InterPro" id="IPR018961">
    <property type="entry name" value="DnaJ_homolog_subfam-C_membr-28"/>
</dbReference>
<keyword evidence="3" id="KW-1185">Reference proteome</keyword>